<dbReference type="PANTHER" id="PTHR44196:SF2">
    <property type="entry name" value="SHORT-CHAIN DEHYDROGENASE-RELATED"/>
    <property type="match status" value="1"/>
</dbReference>
<evidence type="ECO:0000256" key="1">
    <source>
        <dbReference type="ARBA" id="ARBA00006484"/>
    </source>
</evidence>
<evidence type="ECO:0000256" key="2">
    <source>
        <dbReference type="ARBA" id="ARBA00023002"/>
    </source>
</evidence>
<protein>
    <submittedName>
        <fullName evidence="3">SDR family NAD(P)-dependent oxidoreductase</fullName>
        <ecNumber evidence="3">1.-.-.-</ecNumber>
    </submittedName>
</protein>
<sequence>MTDAALSRPLALVTGASSGIGLEVAKQLAALDLDLVVTAEDAAGLELVAEGISSAGTAVHSVTADLRRPSEVDRLWSEVQRLGRPLGVAVLDAGVGVGGAFVDTDLADEQAVIDLNVSSTVRLAKHVVRDMAGRGTGRVMLLSSVAATVPGPFQAVYNASKAFTHSFGEALQEELADTDVTVTLLVPGPTDTEFFERAGLEGTAVGESDSKDDPEEVARRAVEGLLDGEKVVAGTPKVGLQTFATRFLPEKAKQKAHRRMSEPGSAG</sequence>
<dbReference type="InterPro" id="IPR002347">
    <property type="entry name" value="SDR_fam"/>
</dbReference>
<proteinExistence type="inferred from homology"/>
<dbReference type="InterPro" id="IPR020904">
    <property type="entry name" value="Sc_DH/Rdtase_CS"/>
</dbReference>
<dbReference type="SUPFAM" id="SSF51735">
    <property type="entry name" value="NAD(P)-binding Rossmann-fold domains"/>
    <property type="match status" value="1"/>
</dbReference>
<evidence type="ECO:0000313" key="3">
    <source>
        <dbReference type="EMBL" id="MFC5381346.1"/>
    </source>
</evidence>
<evidence type="ECO:0000313" key="4">
    <source>
        <dbReference type="Proteomes" id="UP001596122"/>
    </source>
</evidence>
<dbReference type="GO" id="GO:0016491">
    <property type="term" value="F:oxidoreductase activity"/>
    <property type="evidence" value="ECO:0007669"/>
    <property type="project" value="UniProtKB-KW"/>
</dbReference>
<dbReference type="Pfam" id="PF00106">
    <property type="entry name" value="adh_short"/>
    <property type="match status" value="1"/>
</dbReference>
<dbReference type="EC" id="1.-.-.-" evidence="3"/>
<dbReference type="Gene3D" id="3.40.50.720">
    <property type="entry name" value="NAD(P)-binding Rossmann-like Domain"/>
    <property type="match status" value="1"/>
</dbReference>
<comment type="similarity">
    <text evidence="1">Belongs to the short-chain dehydrogenases/reductases (SDR) family.</text>
</comment>
<dbReference type="PANTHER" id="PTHR44196">
    <property type="entry name" value="DEHYDROGENASE/REDUCTASE SDR FAMILY MEMBER 7B"/>
    <property type="match status" value="1"/>
</dbReference>
<dbReference type="PROSITE" id="PS00061">
    <property type="entry name" value="ADH_SHORT"/>
    <property type="match status" value="1"/>
</dbReference>
<organism evidence="3 4">
    <name type="scientific">Aquipuribacter nitratireducens</name>
    <dbReference type="NCBI Taxonomy" id="650104"/>
    <lineage>
        <taxon>Bacteria</taxon>
        <taxon>Bacillati</taxon>
        <taxon>Actinomycetota</taxon>
        <taxon>Actinomycetes</taxon>
        <taxon>Micrococcales</taxon>
        <taxon>Intrasporangiaceae</taxon>
        <taxon>Aquipuribacter</taxon>
    </lineage>
</organism>
<dbReference type="InterPro" id="IPR036291">
    <property type="entry name" value="NAD(P)-bd_dom_sf"/>
</dbReference>
<dbReference type="CDD" id="cd05233">
    <property type="entry name" value="SDR_c"/>
    <property type="match status" value="1"/>
</dbReference>
<reference evidence="4" key="1">
    <citation type="journal article" date="2019" name="Int. J. Syst. Evol. Microbiol.">
        <title>The Global Catalogue of Microorganisms (GCM) 10K type strain sequencing project: providing services to taxonomists for standard genome sequencing and annotation.</title>
        <authorList>
            <consortium name="The Broad Institute Genomics Platform"/>
            <consortium name="The Broad Institute Genome Sequencing Center for Infectious Disease"/>
            <person name="Wu L."/>
            <person name="Ma J."/>
        </authorList>
    </citation>
    <scope>NUCLEOTIDE SEQUENCE [LARGE SCALE GENOMIC DNA]</scope>
    <source>
        <strain evidence="4">CCUG 43114</strain>
    </source>
</reference>
<keyword evidence="4" id="KW-1185">Reference proteome</keyword>
<accession>A0ABW0GQW7</accession>
<keyword evidence="2 3" id="KW-0560">Oxidoreductase</keyword>
<dbReference type="Proteomes" id="UP001596122">
    <property type="component" value="Unassembled WGS sequence"/>
</dbReference>
<comment type="caution">
    <text evidence="3">The sequence shown here is derived from an EMBL/GenBank/DDBJ whole genome shotgun (WGS) entry which is preliminary data.</text>
</comment>
<dbReference type="EMBL" id="JBHSLD010000009">
    <property type="protein sequence ID" value="MFC5381346.1"/>
    <property type="molecule type" value="Genomic_DNA"/>
</dbReference>
<dbReference type="RefSeq" id="WP_340269238.1">
    <property type="nucleotide sequence ID" value="NZ_JBBEOG010000004.1"/>
</dbReference>
<name>A0ABW0GQW7_9MICO</name>
<gene>
    <name evidence="3" type="ORF">ACFPJ6_11130</name>
</gene>
<dbReference type="PRINTS" id="PR00081">
    <property type="entry name" value="GDHRDH"/>
</dbReference>